<proteinExistence type="inferred from homology"/>
<organism evidence="7 8">
    <name type="scientific">Vibrio mangrovi</name>
    <dbReference type="NCBI Taxonomy" id="474394"/>
    <lineage>
        <taxon>Bacteria</taxon>
        <taxon>Pseudomonadati</taxon>
        <taxon>Pseudomonadota</taxon>
        <taxon>Gammaproteobacteria</taxon>
        <taxon>Vibrionales</taxon>
        <taxon>Vibrionaceae</taxon>
        <taxon>Vibrio</taxon>
    </lineage>
</organism>
<evidence type="ECO:0000259" key="5">
    <source>
        <dbReference type="PROSITE" id="PS51891"/>
    </source>
</evidence>
<evidence type="ECO:0000256" key="4">
    <source>
        <dbReference type="ARBA" id="ARBA00023239"/>
    </source>
</evidence>
<evidence type="ECO:0000256" key="2">
    <source>
        <dbReference type="ARBA" id="ARBA00022723"/>
    </source>
</evidence>
<evidence type="ECO:0000313" key="6">
    <source>
        <dbReference type="EMBL" id="MDW6004318.1"/>
    </source>
</evidence>
<dbReference type="InterPro" id="IPR006913">
    <property type="entry name" value="CENP-V/GFA"/>
</dbReference>
<gene>
    <name evidence="6" type="ORF">SBX37_15790</name>
    <name evidence="7" type="ORF">VIM7927_00096</name>
</gene>
<dbReference type="PANTHER" id="PTHR33337:SF40">
    <property type="entry name" value="CENP-V_GFA DOMAIN-CONTAINING PROTEIN-RELATED"/>
    <property type="match status" value="1"/>
</dbReference>
<dbReference type="RefSeq" id="WP_087478970.1">
    <property type="nucleotide sequence ID" value="NZ_AP024883.1"/>
</dbReference>
<dbReference type="Proteomes" id="UP000196125">
    <property type="component" value="Unassembled WGS sequence"/>
</dbReference>
<comment type="similarity">
    <text evidence="1">Belongs to the Gfa family.</text>
</comment>
<dbReference type="AlphaFoldDB" id="A0A1Y6IS41"/>
<keyword evidence="3" id="KW-0862">Zinc</keyword>
<dbReference type="Gene3D" id="3.90.1590.10">
    <property type="entry name" value="glutathione-dependent formaldehyde- activating enzyme (gfa)"/>
    <property type="match status" value="1"/>
</dbReference>
<dbReference type="EMBL" id="FXXI01000001">
    <property type="protein sequence ID" value="SMR98883.1"/>
    <property type="molecule type" value="Genomic_DNA"/>
</dbReference>
<accession>A0A1Y6IS41</accession>
<reference evidence="6 9" key="2">
    <citation type="submission" date="2023-11" db="EMBL/GenBank/DDBJ databases">
        <title>Plant-associative lifestyle of Vibrio porteresiae and its evolutionary dynamics.</title>
        <authorList>
            <person name="Rameshkumar N."/>
            <person name="Kirti K."/>
        </authorList>
    </citation>
    <scope>NUCLEOTIDE SEQUENCE [LARGE SCALE GENOMIC DNA]</scope>
    <source>
        <strain evidence="6 9">MSSRF38</strain>
    </source>
</reference>
<dbReference type="GO" id="GO:0016846">
    <property type="term" value="F:carbon-sulfur lyase activity"/>
    <property type="evidence" value="ECO:0007669"/>
    <property type="project" value="InterPro"/>
</dbReference>
<keyword evidence="2" id="KW-0479">Metal-binding</keyword>
<evidence type="ECO:0000256" key="1">
    <source>
        <dbReference type="ARBA" id="ARBA00005495"/>
    </source>
</evidence>
<feature type="domain" description="CENP-V/GFA" evidence="5">
    <location>
        <begin position="6"/>
        <end position="122"/>
    </location>
</feature>
<keyword evidence="4" id="KW-0456">Lyase</keyword>
<keyword evidence="9" id="KW-1185">Reference proteome</keyword>
<evidence type="ECO:0000313" key="8">
    <source>
        <dbReference type="Proteomes" id="UP000196125"/>
    </source>
</evidence>
<reference evidence="7 8" key="1">
    <citation type="submission" date="2017-05" db="EMBL/GenBank/DDBJ databases">
        <authorList>
            <person name="Song R."/>
            <person name="Chenine A.L."/>
            <person name="Ruprecht R.M."/>
        </authorList>
    </citation>
    <scope>NUCLEOTIDE SEQUENCE [LARGE SCALE GENOMIC DNA]</scope>
    <source>
        <strain evidence="7 8">CECT 7927</strain>
    </source>
</reference>
<evidence type="ECO:0000256" key="3">
    <source>
        <dbReference type="ARBA" id="ARBA00022833"/>
    </source>
</evidence>
<protein>
    <submittedName>
        <fullName evidence="6">GFA family protein</fullName>
    </submittedName>
    <submittedName>
        <fullName evidence="7">Glutathione-dependent formaldehyde-activating enzyme</fullName>
    </submittedName>
</protein>
<dbReference type="Proteomes" id="UP001283366">
    <property type="component" value="Unassembled WGS sequence"/>
</dbReference>
<dbReference type="GO" id="GO:0046872">
    <property type="term" value="F:metal ion binding"/>
    <property type="evidence" value="ECO:0007669"/>
    <property type="project" value="UniProtKB-KW"/>
</dbReference>
<dbReference type="EMBL" id="JAWRCO010000001">
    <property type="protein sequence ID" value="MDW6004318.1"/>
    <property type="molecule type" value="Genomic_DNA"/>
</dbReference>
<sequence>MSHTTITGQCCCGAVRFTVKDSFSRFFFCHCEQCRRMTGSAHASNLFTEPENITWTQGVEQTTRYEHPERSFTQVFCSTCGSGLPYVNSSGKYLIVPAGSLDSEPSKAVDARIFCQEQTSWHKEGLSAKIFDGFPE</sequence>
<evidence type="ECO:0000313" key="7">
    <source>
        <dbReference type="EMBL" id="SMR98883.1"/>
    </source>
</evidence>
<name>A0A1Y6IS41_9VIBR</name>
<dbReference type="PANTHER" id="PTHR33337">
    <property type="entry name" value="GFA DOMAIN-CONTAINING PROTEIN"/>
    <property type="match status" value="1"/>
</dbReference>
<dbReference type="Pfam" id="PF04828">
    <property type="entry name" value="GFA"/>
    <property type="match status" value="1"/>
</dbReference>
<dbReference type="InterPro" id="IPR011057">
    <property type="entry name" value="Mss4-like_sf"/>
</dbReference>
<dbReference type="PROSITE" id="PS51891">
    <property type="entry name" value="CENP_V_GFA"/>
    <property type="match status" value="1"/>
</dbReference>
<dbReference type="OrthoDB" id="9786619at2"/>
<dbReference type="SUPFAM" id="SSF51316">
    <property type="entry name" value="Mss4-like"/>
    <property type="match status" value="1"/>
</dbReference>
<evidence type="ECO:0000313" key="9">
    <source>
        <dbReference type="Proteomes" id="UP001283366"/>
    </source>
</evidence>